<keyword evidence="2" id="KW-1003">Cell membrane</keyword>
<name>A0ABT4MNT5_GORRU</name>
<evidence type="ECO:0000256" key="3">
    <source>
        <dbReference type="ARBA" id="ARBA00022679"/>
    </source>
</evidence>
<feature type="transmembrane region" description="Helical" evidence="8">
    <location>
        <begin position="262"/>
        <end position="295"/>
    </location>
</feature>
<feature type="transmembrane region" description="Helical" evidence="8">
    <location>
        <begin position="12"/>
        <end position="32"/>
    </location>
</feature>
<dbReference type="RefSeq" id="WP_301569145.1">
    <property type="nucleotide sequence ID" value="NZ_JAPWIE010000001.1"/>
</dbReference>
<accession>A0ABT4MNT5</accession>
<evidence type="ECO:0000256" key="1">
    <source>
        <dbReference type="ARBA" id="ARBA00004651"/>
    </source>
</evidence>
<dbReference type="InterPro" id="IPR036514">
    <property type="entry name" value="SGNH_hydro_sf"/>
</dbReference>
<feature type="transmembrane region" description="Helical" evidence="8">
    <location>
        <begin position="38"/>
        <end position="60"/>
    </location>
</feature>
<keyword evidence="7 10" id="KW-0012">Acyltransferase</keyword>
<dbReference type="GO" id="GO:0016746">
    <property type="term" value="F:acyltransferase activity"/>
    <property type="evidence" value="ECO:0007669"/>
    <property type="project" value="UniProtKB-KW"/>
</dbReference>
<evidence type="ECO:0000256" key="5">
    <source>
        <dbReference type="ARBA" id="ARBA00022989"/>
    </source>
</evidence>
<feature type="transmembrane region" description="Helical" evidence="8">
    <location>
        <begin position="81"/>
        <end position="99"/>
    </location>
</feature>
<evidence type="ECO:0000256" key="2">
    <source>
        <dbReference type="ARBA" id="ARBA00022475"/>
    </source>
</evidence>
<dbReference type="SUPFAM" id="SSF52266">
    <property type="entry name" value="SGNH hydrolase"/>
    <property type="match status" value="1"/>
</dbReference>
<evidence type="ECO:0000259" key="9">
    <source>
        <dbReference type="Pfam" id="PF01757"/>
    </source>
</evidence>
<comment type="subcellular location">
    <subcellularLocation>
        <location evidence="1">Cell membrane</location>
        <topology evidence="1">Multi-pass membrane protein</topology>
    </subcellularLocation>
</comment>
<evidence type="ECO:0000256" key="7">
    <source>
        <dbReference type="ARBA" id="ARBA00023315"/>
    </source>
</evidence>
<feature type="transmembrane region" description="Helical" evidence="8">
    <location>
        <begin position="236"/>
        <end position="256"/>
    </location>
</feature>
<dbReference type="InterPro" id="IPR002656">
    <property type="entry name" value="Acyl_transf_3_dom"/>
</dbReference>
<dbReference type="Pfam" id="PF01757">
    <property type="entry name" value="Acyl_transf_3"/>
    <property type="match status" value="1"/>
</dbReference>
<dbReference type="PANTHER" id="PTHR23028:SF53">
    <property type="entry name" value="ACYL_TRANSF_3 DOMAIN-CONTAINING PROTEIN"/>
    <property type="match status" value="1"/>
</dbReference>
<feature type="domain" description="Acyltransferase 3" evidence="9">
    <location>
        <begin position="13"/>
        <end position="345"/>
    </location>
</feature>
<evidence type="ECO:0000256" key="4">
    <source>
        <dbReference type="ARBA" id="ARBA00022692"/>
    </source>
</evidence>
<evidence type="ECO:0000256" key="6">
    <source>
        <dbReference type="ARBA" id="ARBA00023136"/>
    </source>
</evidence>
<feature type="transmembrane region" description="Helical" evidence="8">
    <location>
        <begin position="151"/>
        <end position="167"/>
    </location>
</feature>
<reference evidence="10" key="1">
    <citation type="submission" date="2022-12" db="EMBL/GenBank/DDBJ databases">
        <authorList>
            <person name="Krivoruchko A.V."/>
            <person name="Elkin A."/>
        </authorList>
    </citation>
    <scope>NUCLEOTIDE SEQUENCE</scope>
    <source>
        <strain evidence="10">IEGM 1388</strain>
    </source>
</reference>
<feature type="transmembrane region" description="Helical" evidence="8">
    <location>
        <begin position="331"/>
        <end position="349"/>
    </location>
</feature>
<feature type="transmembrane region" description="Helical" evidence="8">
    <location>
        <begin position="209"/>
        <end position="224"/>
    </location>
</feature>
<keyword evidence="3" id="KW-0808">Transferase</keyword>
<dbReference type="Proteomes" id="UP001067235">
    <property type="component" value="Unassembled WGS sequence"/>
</dbReference>
<protein>
    <submittedName>
        <fullName evidence="10">Acyltransferase family protein</fullName>
    </submittedName>
</protein>
<proteinExistence type="predicted"/>
<organism evidence="10 11">
    <name type="scientific">Gordonia rubripertincta</name>
    <name type="common">Rhodococcus corallinus</name>
    <dbReference type="NCBI Taxonomy" id="36822"/>
    <lineage>
        <taxon>Bacteria</taxon>
        <taxon>Bacillati</taxon>
        <taxon>Actinomycetota</taxon>
        <taxon>Actinomycetes</taxon>
        <taxon>Mycobacteriales</taxon>
        <taxon>Gordoniaceae</taxon>
        <taxon>Gordonia</taxon>
    </lineage>
</organism>
<dbReference type="PANTHER" id="PTHR23028">
    <property type="entry name" value="ACETYLTRANSFERASE"/>
    <property type="match status" value="1"/>
</dbReference>
<evidence type="ECO:0000256" key="8">
    <source>
        <dbReference type="SAM" id="Phobius"/>
    </source>
</evidence>
<keyword evidence="4 8" id="KW-0812">Transmembrane</keyword>
<dbReference type="EMBL" id="JAPWIE010000001">
    <property type="protein sequence ID" value="MCZ4548655.1"/>
    <property type="molecule type" value="Genomic_DNA"/>
</dbReference>
<sequence length="675" mass="72630">MPRPVESDATYLPALDGIRALAVAFVVLYHLGVPGFTGGLLGVGVFFTLSGYLITSILISGKEKTSKWHLGTFWIKRLRRLLPAVVLVLAATLVAAAFAQPRRFGEYAWQALSSLGYVNNWHNIFAETSYFDRFGPPSPLGHMWSLSIEEQFYLLWPLVLAAMFFVVRRRALITVATVALALVSFYLLYDLSVSGFDNTRAYEGTDTRAGGLLVGAAVAMWWPARSTTVSHNGRCGLDVAALVGLVTVVVLVTTMPDGGAGLYTYGIALLSLATAAVLIAAVVPATLVATVLGLTPLRWIGERSYGIYLWHMPLIAFTPMAFRVYSRPISSVVIIVATVVLAALSWRFVENPIRTHGFAGAWRLGVERERPLIASLVDKLIAALERLRAPRVRRQRWSIVGSCALVLTLAAGAMVGLSALNTDTAFVNALPGSGPATTSMNALPVAPVSGVPEKVSTGPTVPIGQRRTECATVIHVGDSTSVGMISEETLPDPITRVPAQYERVGARTVITDISGARSSLEEVAGEPNAVDAIKGHIARGESGCWVMAMGINDTANVVVGGLGPVDMRIDRLLKPLGDQPVLWPTVRTTELNANPAYDNGEMEKFNLALLRACERYPNLRLYDWAAEADPAWFTDGIHYTAAGYTERGRRFATALATAFPATDHEPAGCVVRADA</sequence>
<gene>
    <name evidence="10" type="ORF">O4213_01580</name>
</gene>
<dbReference type="Gene3D" id="3.40.50.1110">
    <property type="entry name" value="SGNH hydrolase"/>
    <property type="match status" value="1"/>
</dbReference>
<evidence type="ECO:0000313" key="11">
    <source>
        <dbReference type="Proteomes" id="UP001067235"/>
    </source>
</evidence>
<keyword evidence="5 8" id="KW-1133">Transmembrane helix</keyword>
<feature type="transmembrane region" description="Helical" evidence="8">
    <location>
        <begin position="307"/>
        <end position="325"/>
    </location>
</feature>
<keyword evidence="6 8" id="KW-0472">Membrane</keyword>
<dbReference type="InterPro" id="IPR050879">
    <property type="entry name" value="Acyltransferase_3"/>
</dbReference>
<comment type="caution">
    <text evidence="10">The sequence shown here is derived from an EMBL/GenBank/DDBJ whole genome shotgun (WGS) entry which is preliminary data.</text>
</comment>
<feature type="transmembrane region" description="Helical" evidence="8">
    <location>
        <begin position="172"/>
        <end position="189"/>
    </location>
</feature>
<feature type="transmembrane region" description="Helical" evidence="8">
    <location>
        <begin position="397"/>
        <end position="420"/>
    </location>
</feature>
<keyword evidence="11" id="KW-1185">Reference proteome</keyword>
<evidence type="ECO:0000313" key="10">
    <source>
        <dbReference type="EMBL" id="MCZ4548655.1"/>
    </source>
</evidence>